<dbReference type="SUPFAM" id="SSF53850">
    <property type="entry name" value="Periplasmic binding protein-like II"/>
    <property type="match status" value="1"/>
</dbReference>
<evidence type="ECO:0000259" key="22">
    <source>
        <dbReference type="PROSITE" id="PS50109"/>
    </source>
</evidence>
<feature type="modified residue" description="Phosphohistidine" evidence="16">
    <location>
        <position position="1261"/>
    </location>
</feature>
<dbReference type="PROSITE" id="PS50109">
    <property type="entry name" value="HIS_KIN"/>
    <property type="match status" value="1"/>
</dbReference>
<evidence type="ECO:0000256" key="4">
    <source>
        <dbReference type="ARBA" id="ARBA00022475"/>
    </source>
</evidence>
<evidence type="ECO:0000256" key="20">
    <source>
        <dbReference type="SAM" id="Phobius"/>
    </source>
</evidence>
<dbReference type="PATRIC" id="fig|1121405.3.peg.2250"/>
<dbReference type="PROSITE" id="PS50110">
    <property type="entry name" value="RESPONSE_REGULATORY"/>
    <property type="match status" value="2"/>
</dbReference>
<dbReference type="SMART" id="SM00388">
    <property type="entry name" value="HisKA"/>
    <property type="match status" value="1"/>
</dbReference>
<feature type="coiled-coil region" evidence="18">
    <location>
        <begin position="607"/>
        <end position="637"/>
    </location>
</feature>
<dbReference type="RefSeq" id="WP_020877359.1">
    <property type="nucleotide sequence ID" value="NZ_ATHJ01000090.1"/>
</dbReference>
<dbReference type="InterPro" id="IPR003594">
    <property type="entry name" value="HATPase_dom"/>
</dbReference>
<dbReference type="Pfam" id="PF00072">
    <property type="entry name" value="Response_reg"/>
    <property type="match status" value="2"/>
</dbReference>
<dbReference type="Pfam" id="PF02518">
    <property type="entry name" value="HATPase_c"/>
    <property type="match status" value="1"/>
</dbReference>
<keyword evidence="5 17" id="KW-0597">Phosphoprotein</keyword>
<keyword evidence="21" id="KW-0732">Signal</keyword>
<feature type="domain" description="Response regulatory" evidence="23">
    <location>
        <begin position="1031"/>
        <end position="1162"/>
    </location>
</feature>
<dbReference type="InterPro" id="IPR013656">
    <property type="entry name" value="PAS_4"/>
</dbReference>
<dbReference type="OrthoDB" id="9810730at2"/>
<dbReference type="Gene3D" id="3.40.50.2300">
    <property type="match status" value="2"/>
</dbReference>
<dbReference type="CDD" id="cd16922">
    <property type="entry name" value="HATPase_EvgS-ArcB-TorS-like"/>
    <property type="match status" value="1"/>
</dbReference>
<dbReference type="PRINTS" id="PR00344">
    <property type="entry name" value="BCTRLSENSOR"/>
</dbReference>
<dbReference type="GO" id="GO:0005886">
    <property type="term" value="C:plasma membrane"/>
    <property type="evidence" value="ECO:0007669"/>
    <property type="project" value="UniProtKB-SubCell"/>
</dbReference>
<reference evidence="27 28" key="1">
    <citation type="journal article" date="2013" name="Genome Announc.">
        <title>Draft genome sequences for three mercury-methylating, sulfate-reducing bacteria.</title>
        <authorList>
            <person name="Brown S.D."/>
            <person name="Hurt R.A.Jr."/>
            <person name="Gilmour C.C."/>
            <person name="Elias D.A."/>
        </authorList>
    </citation>
    <scope>NUCLEOTIDE SEQUENCE [LARGE SCALE GENOMIC DNA]</scope>
    <source>
        <strain evidence="27 28">DSM 2059</strain>
    </source>
</reference>
<dbReference type="EC" id="2.7.13.3" evidence="3"/>
<accession>S7TRI1</accession>
<dbReference type="GO" id="GO:0000155">
    <property type="term" value="F:phosphorelay sensor kinase activity"/>
    <property type="evidence" value="ECO:0007669"/>
    <property type="project" value="InterPro"/>
</dbReference>
<feature type="transmembrane region" description="Helical" evidence="20">
    <location>
        <begin position="336"/>
        <end position="360"/>
    </location>
</feature>
<evidence type="ECO:0000259" key="25">
    <source>
        <dbReference type="PROSITE" id="PS50113"/>
    </source>
</evidence>
<dbReference type="InterPro" id="IPR000700">
    <property type="entry name" value="PAS-assoc_C"/>
</dbReference>
<evidence type="ECO:0000256" key="16">
    <source>
        <dbReference type="PROSITE-ProRule" id="PRU00110"/>
    </source>
</evidence>
<evidence type="ECO:0000256" key="10">
    <source>
        <dbReference type="ARBA" id="ARBA00022840"/>
    </source>
</evidence>
<dbReference type="SMART" id="SM00086">
    <property type="entry name" value="PAC"/>
    <property type="match status" value="2"/>
</dbReference>
<feature type="domain" description="Response regulatory" evidence="23">
    <location>
        <begin position="881"/>
        <end position="1003"/>
    </location>
</feature>
<dbReference type="PROSITE" id="PS50112">
    <property type="entry name" value="PAS"/>
    <property type="match status" value="1"/>
</dbReference>
<evidence type="ECO:0000256" key="18">
    <source>
        <dbReference type="SAM" id="Coils"/>
    </source>
</evidence>
<dbReference type="SUPFAM" id="SSF52172">
    <property type="entry name" value="CheY-like"/>
    <property type="match status" value="2"/>
</dbReference>
<evidence type="ECO:0000313" key="28">
    <source>
        <dbReference type="Proteomes" id="UP000014977"/>
    </source>
</evidence>
<keyword evidence="18" id="KW-0175">Coiled coil</keyword>
<evidence type="ECO:0000256" key="21">
    <source>
        <dbReference type="SAM" id="SignalP"/>
    </source>
</evidence>
<evidence type="ECO:0000259" key="26">
    <source>
        <dbReference type="PROSITE" id="PS50894"/>
    </source>
</evidence>
<dbReference type="Pfam" id="PF00512">
    <property type="entry name" value="HisKA"/>
    <property type="match status" value="1"/>
</dbReference>
<dbReference type="NCBIfam" id="TIGR00229">
    <property type="entry name" value="sensory_box"/>
    <property type="match status" value="2"/>
</dbReference>
<dbReference type="InterPro" id="IPR001789">
    <property type="entry name" value="Sig_transdc_resp-reg_receiver"/>
</dbReference>
<feature type="modified residue" description="4-aspartylphosphate" evidence="17">
    <location>
        <position position="935"/>
    </location>
</feature>
<dbReference type="PROSITE" id="PS50894">
    <property type="entry name" value="HPT"/>
    <property type="match status" value="1"/>
</dbReference>
<dbReference type="InterPro" id="IPR011006">
    <property type="entry name" value="CheY-like_superfamily"/>
</dbReference>
<evidence type="ECO:0000256" key="9">
    <source>
        <dbReference type="ARBA" id="ARBA00022777"/>
    </source>
</evidence>
<dbReference type="SMART" id="SM00387">
    <property type="entry name" value="HATPase_c"/>
    <property type="match status" value="1"/>
</dbReference>
<sequence length="1418" mass="157259">MMRCRMIGAALMLVLCGLGVPPADALEKIVLQLRWDHQFQFAGYYAALWKGYYRDAGLEVEIRSGLNPDQTKVDTLTAVAEGRAHFGIGAVDILAAQDQGLPLVILASIFQQSAVAFYALGTTALTSPADLLRLRVGRKPGDASDVEMQAMLRAEGIDPEKVPAHPVRFGVPDLLTGEVDVIPDDTLAAEWIARQMGLHLVSINPSSYGVGFYGDSLFTRKQLVDENPDMVRRFTQASLRGWHYAMEHTHEVADRIEWEFRRILPVMDFADFNRFQAHKIAHLMHYPFVEPGHTNPERWREMLKHLHGAGLVSRADVDMNRLIFNSANRRQAHKTLLMKTVMIGGGILLIVMLVGLVWIFQIRRQKAALREAEEQSRLILESAGEGIFGVDNDGRTIFINPAAVRLLDFTADELLGRRIHNLIHHSTVDGQPYPEEKCPMSAAYTRGVQDHVTQEVLWRKNGTCFPVEYTSTPIRKNGQVVGAVVTFRDLTEMTALNRDFVSLLEETSDFIYIKDRTHRFTAASQSYADLTDHTHWKELLGKTDFDILPRGEAERNYASEKAVIHNGQTIKGREWRYTDRQGRTRWMLCDMRPIFGHTGEILGLIGVSRDITEIKQKEEELRRAKSAADRANRAKSEFLANMSHEIRTPMNAVIGMTYLAMQTPLTPKQMDYLQKIHVSAHSLLRIINDILDFSKIEAGKLDMEQVTFHLEEVMNNVSVLISGKTRDKGLELLIAVSRDVPQVLVGDPVRLSQILINLLGNAVKFTEKGEIVVSVTTQKNVGSNVTLGFEVRDTGIGMTRDQAEKLFNPFTQADSSTTRRYGGTGLGLTISKRLVELMGGEIEIESEIGKGSVFRFTAVFGLDENARRKRVQAVGGLRGMRVLVVDDSATARNILKDYLTAMTFEVSTAGSGEVALAELEHAIGEGRPYPLVLMDWKMPGMDGVEAARRIKETLPKPHIPAVIMVTAYSREEITAQTDVNVLDGFLLKPTHPSVLFNTIMGLFQKDVSVPPRILSKPVVPPEALKRILGARVLLVEDNDINRQVAVELLEQMGVRVDVAADGKAALEALETKRYDLVFMDIQMPSMDGFETTRRIRTSGGPHLSPASDASHAKGSSPLIPIVAMTAHALTGDREKCIEAGMNEHIAKPIDPETLFSVLIKWISRGESDISSAEMLSGTVPPNKPGLPSSIHGPTFESPMPPSISTDLPGISVKHGLSRVGGNADLYLSLLKKFYQENQAVSLEITTSLMSKDPEPGRRRLHSLKGVAGNIGASALYRASTELESALNGGDRVEIAKRIRIFESALEAVLDTLRDRIMQPDTPDEVSSKAMSPNGTALAFRGAATADLNTLKRLLSEMQPHLIKGKPIPIRDIMAQINILAWPDPVFPKIAELGRLIDRYRFREATAVVKRLLASTEDE</sequence>
<evidence type="ECO:0000256" key="15">
    <source>
        <dbReference type="ARBA" id="ARBA00068150"/>
    </source>
</evidence>
<gene>
    <name evidence="27" type="ORF">dsmv_2602</name>
</gene>
<feature type="modified residue" description="4-aspartylphosphate" evidence="17">
    <location>
        <position position="1080"/>
    </location>
</feature>
<comment type="catalytic activity">
    <reaction evidence="1">
        <text>ATP + protein L-histidine = ADP + protein N-phospho-L-histidine.</text>
        <dbReference type="EC" id="2.7.13.3"/>
    </reaction>
</comment>
<evidence type="ECO:0000256" key="6">
    <source>
        <dbReference type="ARBA" id="ARBA00022679"/>
    </source>
</evidence>
<dbReference type="eggNOG" id="COG0715">
    <property type="taxonomic scope" value="Bacteria"/>
</dbReference>
<feature type="domain" description="Histidine kinase" evidence="22">
    <location>
        <begin position="641"/>
        <end position="862"/>
    </location>
</feature>
<feature type="region of interest" description="Disordered" evidence="19">
    <location>
        <begin position="1093"/>
        <end position="1114"/>
    </location>
</feature>
<evidence type="ECO:0000256" key="8">
    <source>
        <dbReference type="ARBA" id="ARBA00022741"/>
    </source>
</evidence>
<dbReference type="eggNOG" id="COG0642">
    <property type="taxonomic scope" value="Bacteria"/>
</dbReference>
<dbReference type="InterPro" id="IPR003661">
    <property type="entry name" value="HisK_dim/P_dom"/>
</dbReference>
<dbReference type="SUPFAM" id="SSF47384">
    <property type="entry name" value="Homodimeric domain of signal transducing histidine kinase"/>
    <property type="match status" value="1"/>
</dbReference>
<keyword evidence="6" id="KW-0808">Transferase</keyword>
<evidence type="ECO:0000256" key="1">
    <source>
        <dbReference type="ARBA" id="ARBA00000085"/>
    </source>
</evidence>
<dbReference type="SMART" id="SM00091">
    <property type="entry name" value="PAS"/>
    <property type="match status" value="2"/>
</dbReference>
<dbReference type="InterPro" id="IPR001610">
    <property type="entry name" value="PAC"/>
</dbReference>
<feature type="domain" description="HPt" evidence="26">
    <location>
        <begin position="1222"/>
        <end position="1315"/>
    </location>
</feature>
<protein>
    <recommendedName>
        <fullName evidence="15">Sensory/regulatory protein RpfC</fullName>
        <ecNumber evidence="3">2.7.13.3</ecNumber>
    </recommendedName>
</protein>
<evidence type="ECO:0000256" key="3">
    <source>
        <dbReference type="ARBA" id="ARBA00012438"/>
    </source>
</evidence>
<keyword evidence="12" id="KW-0902">Two-component regulatory system</keyword>
<dbReference type="Gene3D" id="3.30.565.10">
    <property type="entry name" value="Histidine kinase-like ATPase, C-terminal domain"/>
    <property type="match status" value="1"/>
</dbReference>
<dbReference type="InterPro" id="IPR005467">
    <property type="entry name" value="His_kinase_dom"/>
</dbReference>
<dbReference type="Proteomes" id="UP000014977">
    <property type="component" value="Unassembled WGS sequence"/>
</dbReference>
<evidence type="ECO:0000256" key="2">
    <source>
        <dbReference type="ARBA" id="ARBA00004651"/>
    </source>
</evidence>
<keyword evidence="7 20" id="KW-0812">Transmembrane</keyword>
<feature type="chain" id="PRO_5030177215" description="Sensory/regulatory protein RpfC" evidence="21">
    <location>
        <begin position="26"/>
        <end position="1418"/>
    </location>
</feature>
<dbReference type="FunFam" id="3.30.565.10:FF:000010">
    <property type="entry name" value="Sensor histidine kinase RcsC"/>
    <property type="match status" value="1"/>
</dbReference>
<dbReference type="CDD" id="cd17546">
    <property type="entry name" value="REC_hyHK_CKI1_RcsC-like"/>
    <property type="match status" value="2"/>
</dbReference>
<dbReference type="InterPro" id="IPR035965">
    <property type="entry name" value="PAS-like_dom_sf"/>
</dbReference>
<keyword evidence="13 20" id="KW-0472">Membrane</keyword>
<dbReference type="FunFam" id="1.10.287.130:FF:000002">
    <property type="entry name" value="Two-component osmosensing histidine kinase"/>
    <property type="match status" value="1"/>
</dbReference>
<dbReference type="GO" id="GO:0005524">
    <property type="term" value="F:ATP binding"/>
    <property type="evidence" value="ECO:0007669"/>
    <property type="project" value="UniProtKB-KW"/>
</dbReference>
<keyword evidence="9 27" id="KW-0418">Kinase</keyword>
<keyword evidence="28" id="KW-1185">Reference proteome</keyword>
<dbReference type="PROSITE" id="PS50113">
    <property type="entry name" value="PAC"/>
    <property type="match status" value="1"/>
</dbReference>
<dbReference type="Pfam" id="PF08448">
    <property type="entry name" value="PAS_4"/>
    <property type="match status" value="1"/>
</dbReference>
<dbReference type="CDD" id="cd00082">
    <property type="entry name" value="HisKA"/>
    <property type="match status" value="1"/>
</dbReference>
<dbReference type="InterPro" id="IPR036641">
    <property type="entry name" value="HPT_dom_sf"/>
</dbReference>
<feature type="domain" description="PAS" evidence="24">
    <location>
        <begin position="372"/>
        <end position="424"/>
    </location>
</feature>
<keyword evidence="4" id="KW-1003">Cell membrane</keyword>
<evidence type="ECO:0000313" key="27">
    <source>
        <dbReference type="EMBL" id="EPR39260.1"/>
    </source>
</evidence>
<dbReference type="PANTHER" id="PTHR45339">
    <property type="entry name" value="HYBRID SIGNAL TRANSDUCTION HISTIDINE KINASE J"/>
    <property type="match status" value="1"/>
</dbReference>
<evidence type="ECO:0000259" key="24">
    <source>
        <dbReference type="PROSITE" id="PS50112"/>
    </source>
</evidence>
<name>S7TRI1_DESML</name>
<dbReference type="EMBL" id="ATHJ01000090">
    <property type="protein sequence ID" value="EPR39260.1"/>
    <property type="molecule type" value="Genomic_DNA"/>
</dbReference>
<feature type="signal peptide" evidence="21">
    <location>
        <begin position="1"/>
        <end position="25"/>
    </location>
</feature>
<dbReference type="SMART" id="SM00448">
    <property type="entry name" value="REC"/>
    <property type="match status" value="2"/>
</dbReference>
<dbReference type="PANTHER" id="PTHR45339:SF1">
    <property type="entry name" value="HYBRID SIGNAL TRANSDUCTION HISTIDINE KINASE J"/>
    <property type="match status" value="1"/>
</dbReference>
<evidence type="ECO:0000256" key="19">
    <source>
        <dbReference type="SAM" id="MobiDB-lite"/>
    </source>
</evidence>
<dbReference type="Gene3D" id="1.10.287.130">
    <property type="match status" value="1"/>
</dbReference>
<proteinExistence type="predicted"/>
<evidence type="ECO:0000256" key="14">
    <source>
        <dbReference type="ARBA" id="ARBA00064003"/>
    </source>
</evidence>
<evidence type="ECO:0000256" key="5">
    <source>
        <dbReference type="ARBA" id="ARBA00022553"/>
    </source>
</evidence>
<dbReference type="InterPro" id="IPR008207">
    <property type="entry name" value="Sig_transdc_His_kin_Hpt_dom"/>
</dbReference>
<evidence type="ECO:0000256" key="11">
    <source>
        <dbReference type="ARBA" id="ARBA00022989"/>
    </source>
</evidence>
<dbReference type="InterPro" id="IPR004358">
    <property type="entry name" value="Sig_transdc_His_kin-like_C"/>
</dbReference>
<dbReference type="InterPro" id="IPR036890">
    <property type="entry name" value="HATPase_C_sf"/>
</dbReference>
<comment type="subunit">
    <text evidence="14">At low DSF concentrations, interacts with RpfF.</text>
</comment>
<dbReference type="CDD" id="cd00130">
    <property type="entry name" value="PAS"/>
    <property type="match status" value="2"/>
</dbReference>
<dbReference type="SUPFAM" id="SSF55785">
    <property type="entry name" value="PYP-like sensor domain (PAS domain)"/>
    <property type="match status" value="2"/>
</dbReference>
<dbReference type="Gene3D" id="1.20.120.160">
    <property type="entry name" value="HPT domain"/>
    <property type="match status" value="1"/>
</dbReference>
<organism evidence="27 28">
    <name type="scientific">Desulfococcus multivorans DSM 2059</name>
    <dbReference type="NCBI Taxonomy" id="1121405"/>
    <lineage>
        <taxon>Bacteria</taxon>
        <taxon>Pseudomonadati</taxon>
        <taxon>Thermodesulfobacteriota</taxon>
        <taxon>Desulfobacteria</taxon>
        <taxon>Desulfobacterales</taxon>
        <taxon>Desulfococcaceae</taxon>
        <taxon>Desulfococcus</taxon>
    </lineage>
</organism>
<keyword evidence="8" id="KW-0547">Nucleotide-binding</keyword>
<comment type="caution">
    <text evidence="27">The sequence shown here is derived from an EMBL/GenBank/DDBJ whole genome shotgun (WGS) entry which is preliminary data.</text>
</comment>
<dbReference type="eggNOG" id="COG5002">
    <property type="taxonomic scope" value="Bacteria"/>
</dbReference>
<feature type="domain" description="PAC" evidence="25">
    <location>
        <begin position="571"/>
        <end position="623"/>
    </location>
</feature>
<evidence type="ECO:0000256" key="7">
    <source>
        <dbReference type="ARBA" id="ARBA00022692"/>
    </source>
</evidence>
<dbReference type="Gene3D" id="3.30.450.20">
    <property type="entry name" value="PAS domain"/>
    <property type="match status" value="2"/>
</dbReference>
<evidence type="ECO:0000256" key="17">
    <source>
        <dbReference type="PROSITE-ProRule" id="PRU00169"/>
    </source>
</evidence>
<dbReference type="InterPro" id="IPR000014">
    <property type="entry name" value="PAS"/>
</dbReference>
<keyword evidence="11 20" id="KW-1133">Transmembrane helix</keyword>
<comment type="subcellular location">
    <subcellularLocation>
        <location evidence="2">Cell membrane</location>
        <topology evidence="2">Multi-pass membrane protein</topology>
    </subcellularLocation>
</comment>
<dbReference type="SUPFAM" id="SSF47226">
    <property type="entry name" value="Histidine-containing phosphotransfer domain, HPT domain"/>
    <property type="match status" value="1"/>
</dbReference>
<dbReference type="Pfam" id="PF13426">
    <property type="entry name" value="PAS_9"/>
    <property type="match status" value="1"/>
</dbReference>
<dbReference type="Pfam" id="PF01627">
    <property type="entry name" value="Hpt"/>
    <property type="match status" value="1"/>
</dbReference>
<dbReference type="InterPro" id="IPR015168">
    <property type="entry name" value="SsuA/THI5"/>
</dbReference>
<evidence type="ECO:0000259" key="23">
    <source>
        <dbReference type="PROSITE" id="PS50110"/>
    </source>
</evidence>
<keyword evidence="10" id="KW-0067">ATP-binding</keyword>
<dbReference type="STRING" id="897.B2D07_03785"/>
<evidence type="ECO:0000256" key="12">
    <source>
        <dbReference type="ARBA" id="ARBA00023012"/>
    </source>
</evidence>
<evidence type="ECO:0000256" key="13">
    <source>
        <dbReference type="ARBA" id="ARBA00023136"/>
    </source>
</evidence>
<dbReference type="Gene3D" id="3.40.190.10">
    <property type="entry name" value="Periplasmic binding protein-like II"/>
    <property type="match status" value="2"/>
</dbReference>
<dbReference type="InterPro" id="IPR036097">
    <property type="entry name" value="HisK_dim/P_sf"/>
</dbReference>
<dbReference type="SUPFAM" id="SSF55874">
    <property type="entry name" value="ATPase domain of HSP90 chaperone/DNA topoisomerase II/histidine kinase"/>
    <property type="match status" value="1"/>
</dbReference>
<dbReference type="Pfam" id="PF09084">
    <property type="entry name" value="NMT1"/>
    <property type="match status" value="1"/>
</dbReference>